<evidence type="ECO:0000313" key="3">
    <source>
        <dbReference type="EMBL" id="RDX49609.1"/>
    </source>
</evidence>
<sequence>MKQNTTVLGVCAAFNGAFFGVFCGQIVFYLRHSYRGDRPFLKCVVLVVSVLNTVRVVLYVYTVWVVFVTAHAMVYDRPDTLPWSTLVQVFLNAVAVVVIQMFYAHRIWKIRRCISATIVLGLLILGTFVAGTALAAYTVLATRRSALYVDVVNIEKAVNVMFAVTDTALTSSLMYVLIRSSTDGPSPLVKRLAFYTLSTGVLTCVSALVGIILRFLYPHSLVPTMLWYLAATLYSTSLMASLNAREDLRTRYSVSTRFSASGISTMPRFAPPCMERSRISDYGVSITGRSVHPRMAEVFPVDHSEILVERRSTLYTDEEKHVDAEKHAFADSTLDPDTSVAVMEAGVVVGSGR</sequence>
<dbReference type="STRING" id="139420.A0A371DAP6"/>
<dbReference type="OrthoDB" id="2535105at2759"/>
<evidence type="ECO:0000313" key="4">
    <source>
        <dbReference type="Proteomes" id="UP000256964"/>
    </source>
</evidence>
<proteinExistence type="predicted"/>
<feature type="transmembrane region" description="Helical" evidence="1">
    <location>
        <begin position="225"/>
        <end position="244"/>
    </location>
</feature>
<dbReference type="PANTHER" id="PTHR40465:SF1">
    <property type="entry name" value="DUF6534 DOMAIN-CONTAINING PROTEIN"/>
    <property type="match status" value="1"/>
</dbReference>
<keyword evidence="1" id="KW-1133">Transmembrane helix</keyword>
<name>A0A371DAP6_9APHY</name>
<dbReference type="Pfam" id="PF20152">
    <property type="entry name" value="DUF6534"/>
    <property type="match status" value="1"/>
</dbReference>
<dbReference type="EMBL" id="KZ857404">
    <property type="protein sequence ID" value="RDX49609.1"/>
    <property type="molecule type" value="Genomic_DNA"/>
</dbReference>
<protein>
    <recommendedName>
        <fullName evidence="2">DUF6534 domain-containing protein</fullName>
    </recommendedName>
</protein>
<accession>A0A371DAP6</accession>
<feature type="transmembrane region" description="Helical" evidence="1">
    <location>
        <begin position="116"/>
        <end position="140"/>
    </location>
</feature>
<gene>
    <name evidence="3" type="ORF">OH76DRAFT_1403495</name>
</gene>
<keyword evidence="1" id="KW-0472">Membrane</keyword>
<organism evidence="3 4">
    <name type="scientific">Lentinus brumalis</name>
    <dbReference type="NCBI Taxonomy" id="2498619"/>
    <lineage>
        <taxon>Eukaryota</taxon>
        <taxon>Fungi</taxon>
        <taxon>Dikarya</taxon>
        <taxon>Basidiomycota</taxon>
        <taxon>Agaricomycotina</taxon>
        <taxon>Agaricomycetes</taxon>
        <taxon>Polyporales</taxon>
        <taxon>Polyporaceae</taxon>
        <taxon>Lentinus</taxon>
    </lineage>
</organism>
<evidence type="ECO:0000259" key="2">
    <source>
        <dbReference type="Pfam" id="PF20152"/>
    </source>
</evidence>
<feature type="transmembrane region" description="Helical" evidence="1">
    <location>
        <begin position="192"/>
        <end position="213"/>
    </location>
</feature>
<keyword evidence="4" id="KW-1185">Reference proteome</keyword>
<feature type="transmembrane region" description="Helical" evidence="1">
    <location>
        <begin position="81"/>
        <end position="104"/>
    </location>
</feature>
<dbReference type="PANTHER" id="PTHR40465">
    <property type="entry name" value="CHROMOSOME 1, WHOLE GENOME SHOTGUN SEQUENCE"/>
    <property type="match status" value="1"/>
</dbReference>
<feature type="domain" description="DUF6534" evidence="2">
    <location>
        <begin position="163"/>
        <end position="246"/>
    </location>
</feature>
<keyword evidence="1" id="KW-0812">Transmembrane</keyword>
<reference evidence="3 4" key="1">
    <citation type="journal article" date="2018" name="Biotechnol. Biofuels">
        <title>Integrative visual omics of the white-rot fungus Polyporus brumalis exposes the biotechnological potential of its oxidative enzymes for delignifying raw plant biomass.</title>
        <authorList>
            <person name="Miyauchi S."/>
            <person name="Rancon A."/>
            <person name="Drula E."/>
            <person name="Hage H."/>
            <person name="Chaduli D."/>
            <person name="Favel A."/>
            <person name="Grisel S."/>
            <person name="Henrissat B."/>
            <person name="Herpoel-Gimbert I."/>
            <person name="Ruiz-Duenas F.J."/>
            <person name="Chevret D."/>
            <person name="Hainaut M."/>
            <person name="Lin J."/>
            <person name="Wang M."/>
            <person name="Pangilinan J."/>
            <person name="Lipzen A."/>
            <person name="Lesage-Meessen L."/>
            <person name="Navarro D."/>
            <person name="Riley R."/>
            <person name="Grigoriev I.V."/>
            <person name="Zhou S."/>
            <person name="Raouche S."/>
            <person name="Rosso M.N."/>
        </authorList>
    </citation>
    <scope>NUCLEOTIDE SEQUENCE [LARGE SCALE GENOMIC DNA]</scope>
    <source>
        <strain evidence="3 4">BRFM 1820</strain>
    </source>
</reference>
<feature type="transmembrane region" description="Helical" evidence="1">
    <location>
        <begin position="40"/>
        <end position="61"/>
    </location>
</feature>
<dbReference type="Proteomes" id="UP000256964">
    <property type="component" value="Unassembled WGS sequence"/>
</dbReference>
<dbReference type="InterPro" id="IPR045339">
    <property type="entry name" value="DUF6534"/>
</dbReference>
<evidence type="ECO:0000256" key="1">
    <source>
        <dbReference type="SAM" id="Phobius"/>
    </source>
</evidence>
<dbReference type="AlphaFoldDB" id="A0A371DAP6"/>
<feature type="transmembrane region" description="Helical" evidence="1">
    <location>
        <begin position="6"/>
        <end position="28"/>
    </location>
</feature>